<comment type="function">
    <text evidence="5">GTPase that associates with the 50S ribosomal subunit and may have a role during protein synthesis or ribosome biogenesis.</text>
</comment>
<dbReference type="InterPro" id="IPR032305">
    <property type="entry name" value="GTP-bd_M"/>
</dbReference>
<proteinExistence type="inferred from homology"/>
<keyword evidence="3" id="KW-0460">Magnesium</keyword>
<dbReference type="PIRSF" id="PIRSF006809">
    <property type="entry name" value="GTP-binding_hflX_prd"/>
    <property type="match status" value="1"/>
</dbReference>
<evidence type="ECO:0000256" key="5">
    <source>
        <dbReference type="HAMAP-Rule" id="MF_00900"/>
    </source>
</evidence>
<comment type="caution">
    <text evidence="7">The sequence shown here is derived from an EMBL/GenBank/DDBJ whole genome shotgun (WGS) entry which is preliminary data.</text>
</comment>
<dbReference type="PANTHER" id="PTHR10229">
    <property type="entry name" value="GTP-BINDING PROTEIN HFLX"/>
    <property type="match status" value="1"/>
</dbReference>
<keyword evidence="4 5" id="KW-0342">GTP-binding</keyword>
<dbReference type="CDD" id="cd01878">
    <property type="entry name" value="HflX"/>
    <property type="match status" value="1"/>
</dbReference>
<dbReference type="Pfam" id="PF16360">
    <property type="entry name" value="GTP-bdg_M"/>
    <property type="match status" value="1"/>
</dbReference>
<dbReference type="InterPro" id="IPR006073">
    <property type="entry name" value="GTP-bd"/>
</dbReference>
<comment type="subcellular location">
    <subcellularLocation>
        <location evidence="5">Cytoplasm</location>
    </subcellularLocation>
    <text evidence="5">May associate with membranes.</text>
</comment>
<evidence type="ECO:0000313" key="7">
    <source>
        <dbReference type="EMBL" id="MFD2275334.1"/>
    </source>
</evidence>
<sequence length="429" mass="48031">MFEVREKPEMVERALLVRLSFNRREEDEDISLLQELEELVTTLGIGVAELQLAHSRSMHRKYLCGTGKAAEIVEFARAHECDCIVFDNQLAPSQQREWEELSHICVIDREEVILDIFAQRAQTKEARLQVDLARMQYALPRMARMWGHLDREGGGGAGGGGAARGMGEQQIEVDRRLARKRIDRTKRELEAVRTQRATRRKDREKNATPHAAIVGYTNAGKSTLLNTLSGADIMAKDMLFATLDTTTRSIELPDGQTLLLTDTVGFVRNLPHRLVEAFKATLEEAVLADFLIHVLDANDPRAIEFFETTMNVLNELGAEGKPVITVLNKVDAIEDTSILASLSDRFPNTICLSAREGTGIDELLHKCAEMLGDRVRRRTYRIPQSRGDISALLHTDAKVISTEYEGNDVLVTAIVPSIIAGRLEQFICE</sequence>
<comment type="subunit">
    <text evidence="5">Monomer. Associates with the 50S ribosomal subunit.</text>
</comment>
<dbReference type="InterPro" id="IPR016496">
    <property type="entry name" value="GTPase_HflX"/>
</dbReference>
<dbReference type="InterPro" id="IPR042108">
    <property type="entry name" value="GTPase_HflX_N_sf"/>
</dbReference>
<keyword evidence="1" id="KW-0479">Metal-binding</keyword>
<organism evidence="7 8">
    <name type="scientific">Rubritalea spongiae</name>
    <dbReference type="NCBI Taxonomy" id="430797"/>
    <lineage>
        <taxon>Bacteria</taxon>
        <taxon>Pseudomonadati</taxon>
        <taxon>Verrucomicrobiota</taxon>
        <taxon>Verrucomicrobiia</taxon>
        <taxon>Verrucomicrobiales</taxon>
        <taxon>Rubritaleaceae</taxon>
        <taxon>Rubritalea</taxon>
    </lineage>
</organism>
<dbReference type="InterPro" id="IPR005225">
    <property type="entry name" value="Small_GTP-bd"/>
</dbReference>
<protein>
    <recommendedName>
        <fullName evidence="5">GTPase HflX</fullName>
    </recommendedName>
    <alternativeName>
        <fullName evidence="5">GTP-binding protein HflX</fullName>
    </alternativeName>
</protein>
<evidence type="ECO:0000259" key="6">
    <source>
        <dbReference type="PROSITE" id="PS51705"/>
    </source>
</evidence>
<name>A0ABW5DYY7_9BACT</name>
<dbReference type="EMBL" id="JBHUJC010000003">
    <property type="protein sequence ID" value="MFD2275334.1"/>
    <property type="molecule type" value="Genomic_DNA"/>
</dbReference>
<dbReference type="PANTHER" id="PTHR10229:SF0">
    <property type="entry name" value="GTP-BINDING PROTEIN 6-RELATED"/>
    <property type="match status" value="1"/>
</dbReference>
<dbReference type="Pfam" id="PF13167">
    <property type="entry name" value="GTP-bdg_N"/>
    <property type="match status" value="1"/>
</dbReference>
<dbReference type="InterPro" id="IPR025121">
    <property type="entry name" value="GTPase_HflX_N"/>
</dbReference>
<dbReference type="Gene3D" id="3.40.50.11060">
    <property type="entry name" value="GTPase HflX, N-terminal domain"/>
    <property type="match status" value="1"/>
</dbReference>
<evidence type="ECO:0000256" key="1">
    <source>
        <dbReference type="ARBA" id="ARBA00022723"/>
    </source>
</evidence>
<reference evidence="8" key="1">
    <citation type="journal article" date="2019" name="Int. J. Syst. Evol. Microbiol.">
        <title>The Global Catalogue of Microorganisms (GCM) 10K type strain sequencing project: providing services to taxonomists for standard genome sequencing and annotation.</title>
        <authorList>
            <consortium name="The Broad Institute Genomics Platform"/>
            <consortium name="The Broad Institute Genome Sequencing Center for Infectious Disease"/>
            <person name="Wu L."/>
            <person name="Ma J."/>
        </authorList>
    </citation>
    <scope>NUCLEOTIDE SEQUENCE [LARGE SCALE GENOMIC DNA]</scope>
    <source>
        <strain evidence="8">JCM 16545</strain>
    </source>
</reference>
<dbReference type="NCBIfam" id="TIGR03156">
    <property type="entry name" value="GTP_HflX"/>
    <property type="match status" value="1"/>
</dbReference>
<dbReference type="NCBIfam" id="TIGR00231">
    <property type="entry name" value="small_GTP"/>
    <property type="match status" value="1"/>
</dbReference>
<accession>A0ABW5DYY7</accession>
<dbReference type="Pfam" id="PF01926">
    <property type="entry name" value="MMR_HSR1"/>
    <property type="match status" value="1"/>
</dbReference>
<dbReference type="HAMAP" id="MF_00900">
    <property type="entry name" value="GTPase_HflX"/>
    <property type="match status" value="1"/>
</dbReference>
<keyword evidence="5" id="KW-0963">Cytoplasm</keyword>
<evidence type="ECO:0000256" key="2">
    <source>
        <dbReference type="ARBA" id="ARBA00022741"/>
    </source>
</evidence>
<comment type="similarity">
    <text evidence="5">Belongs to the TRAFAC class OBG-HflX-like GTPase superfamily. HflX GTPase family.</text>
</comment>
<evidence type="ECO:0000313" key="8">
    <source>
        <dbReference type="Proteomes" id="UP001597297"/>
    </source>
</evidence>
<dbReference type="Gene3D" id="6.10.250.2860">
    <property type="match status" value="1"/>
</dbReference>
<dbReference type="PRINTS" id="PR00326">
    <property type="entry name" value="GTP1OBG"/>
</dbReference>
<dbReference type="InterPro" id="IPR030394">
    <property type="entry name" value="G_HFLX_dom"/>
</dbReference>
<keyword evidence="2 5" id="KW-0547">Nucleotide-binding</keyword>
<dbReference type="PROSITE" id="PS51705">
    <property type="entry name" value="G_HFLX"/>
    <property type="match status" value="1"/>
</dbReference>
<gene>
    <name evidence="5 7" type="primary">hflX</name>
    <name evidence="7" type="ORF">ACFSQZ_02530</name>
</gene>
<feature type="domain" description="Hflx-type G" evidence="6">
    <location>
        <begin position="209"/>
        <end position="375"/>
    </location>
</feature>
<dbReference type="SUPFAM" id="SSF52540">
    <property type="entry name" value="P-loop containing nucleoside triphosphate hydrolases"/>
    <property type="match status" value="1"/>
</dbReference>
<dbReference type="Gene3D" id="3.40.50.300">
    <property type="entry name" value="P-loop containing nucleotide triphosphate hydrolases"/>
    <property type="match status" value="1"/>
</dbReference>
<evidence type="ECO:0000256" key="3">
    <source>
        <dbReference type="ARBA" id="ARBA00022842"/>
    </source>
</evidence>
<dbReference type="InterPro" id="IPR027417">
    <property type="entry name" value="P-loop_NTPase"/>
</dbReference>
<dbReference type="RefSeq" id="WP_377095092.1">
    <property type="nucleotide sequence ID" value="NZ_JBHSJM010000001.1"/>
</dbReference>
<dbReference type="Proteomes" id="UP001597297">
    <property type="component" value="Unassembled WGS sequence"/>
</dbReference>
<evidence type="ECO:0000256" key="4">
    <source>
        <dbReference type="ARBA" id="ARBA00023134"/>
    </source>
</evidence>
<keyword evidence="8" id="KW-1185">Reference proteome</keyword>